<protein>
    <submittedName>
        <fullName evidence="2">Uncharacterized protein</fullName>
    </submittedName>
</protein>
<organism evidence="2 3">
    <name type="scientific">Portunus trituberculatus</name>
    <name type="common">Swimming crab</name>
    <name type="synonym">Neptunus trituberculatus</name>
    <dbReference type="NCBI Taxonomy" id="210409"/>
    <lineage>
        <taxon>Eukaryota</taxon>
        <taxon>Metazoa</taxon>
        <taxon>Ecdysozoa</taxon>
        <taxon>Arthropoda</taxon>
        <taxon>Crustacea</taxon>
        <taxon>Multicrustacea</taxon>
        <taxon>Malacostraca</taxon>
        <taxon>Eumalacostraca</taxon>
        <taxon>Eucarida</taxon>
        <taxon>Decapoda</taxon>
        <taxon>Pleocyemata</taxon>
        <taxon>Brachyura</taxon>
        <taxon>Eubrachyura</taxon>
        <taxon>Portunoidea</taxon>
        <taxon>Portunidae</taxon>
        <taxon>Portuninae</taxon>
        <taxon>Portunus</taxon>
    </lineage>
</organism>
<dbReference type="Proteomes" id="UP000324222">
    <property type="component" value="Unassembled WGS sequence"/>
</dbReference>
<dbReference type="EMBL" id="VSRR010121506">
    <property type="protein sequence ID" value="MPD00133.1"/>
    <property type="molecule type" value="Genomic_DNA"/>
</dbReference>
<proteinExistence type="predicted"/>
<evidence type="ECO:0000313" key="3">
    <source>
        <dbReference type="Proteomes" id="UP000324222"/>
    </source>
</evidence>
<evidence type="ECO:0000313" key="2">
    <source>
        <dbReference type="EMBL" id="MPD00133.1"/>
    </source>
</evidence>
<dbReference type="AlphaFoldDB" id="A0A5B7JVN5"/>
<feature type="region of interest" description="Disordered" evidence="1">
    <location>
        <begin position="1"/>
        <end position="36"/>
    </location>
</feature>
<feature type="compositionally biased region" description="Basic and acidic residues" evidence="1">
    <location>
        <begin position="18"/>
        <end position="36"/>
    </location>
</feature>
<keyword evidence="3" id="KW-1185">Reference proteome</keyword>
<gene>
    <name evidence="2" type="ORF">E2C01_095586</name>
</gene>
<sequence length="36" mass="4314">MGRHSAPQRPPQRCQHGGRVERDLSWREIREQESNE</sequence>
<accession>A0A5B7JVN5</accession>
<name>A0A5B7JVN5_PORTR</name>
<comment type="caution">
    <text evidence="2">The sequence shown here is derived from an EMBL/GenBank/DDBJ whole genome shotgun (WGS) entry which is preliminary data.</text>
</comment>
<evidence type="ECO:0000256" key="1">
    <source>
        <dbReference type="SAM" id="MobiDB-lite"/>
    </source>
</evidence>
<reference evidence="2 3" key="1">
    <citation type="submission" date="2019-05" db="EMBL/GenBank/DDBJ databases">
        <title>Another draft genome of Portunus trituberculatus and its Hox gene families provides insights of decapod evolution.</title>
        <authorList>
            <person name="Jeong J.-H."/>
            <person name="Song I."/>
            <person name="Kim S."/>
            <person name="Choi T."/>
            <person name="Kim D."/>
            <person name="Ryu S."/>
            <person name="Kim W."/>
        </authorList>
    </citation>
    <scope>NUCLEOTIDE SEQUENCE [LARGE SCALE GENOMIC DNA]</scope>
    <source>
        <tissue evidence="2">Muscle</tissue>
    </source>
</reference>